<name>A0A0G0YXZ1_9BACT</name>
<evidence type="ECO:0000259" key="3">
    <source>
        <dbReference type="PROSITE" id="PS51462"/>
    </source>
</evidence>
<dbReference type="GO" id="GO:0004081">
    <property type="term" value="F:bis(5'-nucleosyl)-tetraphosphatase (asymmetrical) activity"/>
    <property type="evidence" value="ECO:0007669"/>
    <property type="project" value="TreeGrafter"/>
</dbReference>
<gene>
    <name evidence="4" type="ORF">UV02_C0027G0002</name>
</gene>
<dbReference type="PROSITE" id="PS00893">
    <property type="entry name" value="NUDIX_BOX"/>
    <property type="match status" value="1"/>
</dbReference>
<dbReference type="SUPFAM" id="SSF55811">
    <property type="entry name" value="Nudix"/>
    <property type="match status" value="1"/>
</dbReference>
<dbReference type="InterPro" id="IPR020084">
    <property type="entry name" value="NUDIX_hydrolase_CS"/>
</dbReference>
<sequence>MTNIRQGNDKRESPNNIQLVIYMRKTQSAGGVVVGPDGRILITNQNGNSWSLPKGHIDPGEDEVAAAKREIYEETGVRPENLRLIKKLGSYQRHKISKTGSDDKTEIKTIHMFLFQTEQTALSPTDPHNPKAVWLGKEKVAERLTHPRDKEFFRKVISELSKISSKRGR</sequence>
<dbReference type="InterPro" id="IPR015797">
    <property type="entry name" value="NUDIX_hydrolase-like_dom_sf"/>
</dbReference>
<dbReference type="PANTHER" id="PTHR21340:SF0">
    <property type="entry name" value="BIS(5'-NUCLEOSYL)-TETRAPHOSPHATASE [ASYMMETRICAL]"/>
    <property type="match status" value="1"/>
</dbReference>
<comment type="caution">
    <text evidence="4">The sequence shown here is derived from an EMBL/GenBank/DDBJ whole genome shotgun (WGS) entry which is preliminary data.</text>
</comment>
<dbReference type="GO" id="GO:0006167">
    <property type="term" value="P:AMP biosynthetic process"/>
    <property type="evidence" value="ECO:0007669"/>
    <property type="project" value="TreeGrafter"/>
</dbReference>
<comment type="similarity">
    <text evidence="2">Belongs to the Nudix hydrolase family.</text>
</comment>
<keyword evidence="1 2" id="KW-0378">Hydrolase</keyword>
<evidence type="ECO:0000256" key="1">
    <source>
        <dbReference type="ARBA" id="ARBA00022801"/>
    </source>
</evidence>
<dbReference type="AlphaFoldDB" id="A0A0G0YXZ1"/>
<dbReference type="Proteomes" id="UP000034516">
    <property type="component" value="Unassembled WGS sequence"/>
</dbReference>
<dbReference type="EMBL" id="LCCW01000027">
    <property type="protein sequence ID" value="KKS41444.1"/>
    <property type="molecule type" value="Genomic_DNA"/>
</dbReference>
<dbReference type="Pfam" id="PF00293">
    <property type="entry name" value="NUDIX"/>
    <property type="match status" value="1"/>
</dbReference>
<dbReference type="PRINTS" id="PR00502">
    <property type="entry name" value="NUDIXFAMILY"/>
</dbReference>
<dbReference type="Gene3D" id="3.90.79.10">
    <property type="entry name" value="Nucleoside Triphosphate Pyrophosphohydrolase"/>
    <property type="match status" value="1"/>
</dbReference>
<dbReference type="GO" id="GO:0006754">
    <property type="term" value="P:ATP biosynthetic process"/>
    <property type="evidence" value="ECO:0007669"/>
    <property type="project" value="TreeGrafter"/>
</dbReference>
<dbReference type="PANTHER" id="PTHR21340">
    <property type="entry name" value="DIADENOSINE 5,5-P1,P4-TETRAPHOSPHATE PYROPHOSPHOHYDROLASE MUTT"/>
    <property type="match status" value="1"/>
</dbReference>
<evidence type="ECO:0000256" key="2">
    <source>
        <dbReference type="RuleBase" id="RU003476"/>
    </source>
</evidence>
<evidence type="ECO:0000313" key="5">
    <source>
        <dbReference type="Proteomes" id="UP000034516"/>
    </source>
</evidence>
<evidence type="ECO:0000313" key="4">
    <source>
        <dbReference type="EMBL" id="KKS41444.1"/>
    </source>
</evidence>
<reference evidence="4 5" key="1">
    <citation type="journal article" date="2015" name="Nature">
        <title>rRNA introns, odd ribosomes, and small enigmatic genomes across a large radiation of phyla.</title>
        <authorList>
            <person name="Brown C.T."/>
            <person name="Hug L.A."/>
            <person name="Thomas B.C."/>
            <person name="Sharon I."/>
            <person name="Castelle C.J."/>
            <person name="Singh A."/>
            <person name="Wilkins M.J."/>
            <person name="Williams K.H."/>
            <person name="Banfield J.F."/>
        </authorList>
    </citation>
    <scope>NUCLEOTIDE SEQUENCE [LARGE SCALE GENOMIC DNA]</scope>
</reference>
<dbReference type="InterPro" id="IPR051325">
    <property type="entry name" value="Nudix_hydrolase_domain"/>
</dbReference>
<organism evidence="4 5">
    <name type="scientific">Candidatus Kuenenbacteria bacterium GW2011_GWA2_42_15</name>
    <dbReference type="NCBI Taxonomy" id="1618677"/>
    <lineage>
        <taxon>Bacteria</taxon>
        <taxon>Candidatus Kueneniibacteriota</taxon>
    </lineage>
</organism>
<accession>A0A0G0YXZ1</accession>
<dbReference type="InterPro" id="IPR020476">
    <property type="entry name" value="Nudix_hydrolase"/>
</dbReference>
<dbReference type="InterPro" id="IPR000086">
    <property type="entry name" value="NUDIX_hydrolase_dom"/>
</dbReference>
<proteinExistence type="inferred from homology"/>
<feature type="domain" description="Nudix hydrolase" evidence="3">
    <location>
        <begin position="24"/>
        <end position="158"/>
    </location>
</feature>
<dbReference type="PROSITE" id="PS51462">
    <property type="entry name" value="NUDIX"/>
    <property type="match status" value="1"/>
</dbReference>
<protein>
    <submittedName>
        <fullName evidence="4">MutT/nudix family protein</fullName>
    </submittedName>
</protein>